<protein>
    <submittedName>
        <fullName evidence="1">Uncharacterized protein</fullName>
    </submittedName>
</protein>
<gene>
    <name evidence="1" type="ORF">FVW20_01245</name>
</gene>
<comment type="caution">
    <text evidence="1">The sequence shown here is derived from an EMBL/GenBank/DDBJ whole genome shotgun (WGS) entry which is preliminary data.</text>
</comment>
<reference evidence="1 2" key="1">
    <citation type="submission" date="2019-08" db="EMBL/GenBank/DDBJ databases">
        <authorList>
            <person name="Luo N."/>
        </authorList>
    </citation>
    <scope>NUCLEOTIDE SEQUENCE [LARGE SCALE GENOMIC DNA]</scope>
    <source>
        <strain evidence="1 2">NCIMB 9442</strain>
    </source>
</reference>
<accession>A0ABS0IZS1</accession>
<evidence type="ECO:0000313" key="2">
    <source>
        <dbReference type="Proteomes" id="UP001194469"/>
    </source>
</evidence>
<organism evidence="1 2">
    <name type="scientific">Nitratidesulfovibrio oxamicus</name>
    <dbReference type="NCBI Taxonomy" id="32016"/>
    <lineage>
        <taxon>Bacteria</taxon>
        <taxon>Pseudomonadati</taxon>
        <taxon>Thermodesulfobacteriota</taxon>
        <taxon>Desulfovibrionia</taxon>
        <taxon>Desulfovibrionales</taxon>
        <taxon>Desulfovibrionaceae</taxon>
        <taxon>Nitratidesulfovibrio</taxon>
    </lineage>
</organism>
<sequence>MAEHTAEKLDVQPYFDVELLMNTSQETRIGGEVMNRLMQRWEAWMDKLHALHISTGKIQYLVVWLDSDVEEDVDAAWESSPSDAFIVNSLAQTMVMSAVHMLLPEVEDVGCAPAPKPTDKLRAALEAEGLPYSGDGPTLSRRYAVVTHYPFKGGCEICTLLKDCPKGSGAAGAPSSIVLPGYESGND</sequence>
<proteinExistence type="predicted"/>
<evidence type="ECO:0000313" key="1">
    <source>
        <dbReference type="EMBL" id="MBG3875685.1"/>
    </source>
</evidence>
<keyword evidence="2" id="KW-1185">Reference proteome</keyword>
<dbReference type="Proteomes" id="UP001194469">
    <property type="component" value="Unassembled WGS sequence"/>
</dbReference>
<dbReference type="RefSeq" id="WP_196607955.1">
    <property type="nucleotide sequence ID" value="NZ_VRYY01000024.1"/>
</dbReference>
<name>A0ABS0IZS1_9BACT</name>
<dbReference type="EMBL" id="VRYY01000024">
    <property type="protein sequence ID" value="MBG3875685.1"/>
    <property type="molecule type" value="Genomic_DNA"/>
</dbReference>